<proteinExistence type="predicted"/>
<organism evidence="1">
    <name type="scientific">uncultured prokaryote</name>
    <dbReference type="NCBI Taxonomy" id="198431"/>
    <lineage>
        <taxon>unclassified sequences</taxon>
        <taxon>environmental samples</taxon>
    </lineage>
</organism>
<accession>A0A0H5QN47</accession>
<evidence type="ECO:0000313" key="1">
    <source>
        <dbReference type="EMBL" id="CRY97192.1"/>
    </source>
</evidence>
<protein>
    <submittedName>
        <fullName evidence="1">Uncharacterized protein</fullName>
    </submittedName>
</protein>
<name>A0A0H5QN47_9ZZZZ</name>
<dbReference type="EMBL" id="LN853961">
    <property type="protein sequence ID" value="CRY97192.1"/>
    <property type="molecule type" value="Genomic_DNA"/>
</dbReference>
<sequence>MRWELVVALDVALIAQVAGLSWAVVSTYRELQRLSEWQRQEEERCRSGGLGGEKPTH</sequence>
<reference evidence="1" key="1">
    <citation type="submission" date="2015-06" db="EMBL/GenBank/DDBJ databases">
        <authorList>
            <person name="Joergensen T."/>
        </authorList>
    </citation>
    <scope>NUCLEOTIDE SEQUENCE</scope>
    <source>
        <strain evidence="1">RGFK1412</strain>
    </source>
</reference>
<reference evidence="1" key="2">
    <citation type="submission" date="2015-07" db="EMBL/GenBank/DDBJ databases">
        <title>Plasmids, circular viruses and viroids from rat gut.</title>
        <authorList>
            <person name="Jorgensen T.J."/>
            <person name="Hansen M.A."/>
            <person name="Xu Z."/>
            <person name="Tabak M.A."/>
            <person name="Sorensen S.J."/>
            <person name="Hansen L.H."/>
        </authorList>
    </citation>
    <scope>NUCLEOTIDE SEQUENCE</scope>
    <source>
        <strain evidence="1">RGFK1412</strain>
    </source>
</reference>
<dbReference type="AlphaFoldDB" id="A0A0H5QN47"/>